<evidence type="ECO:0000313" key="3">
    <source>
        <dbReference type="EMBL" id="KHN45815.1"/>
    </source>
</evidence>
<organism evidence="3">
    <name type="scientific">Glycine soja</name>
    <name type="common">Wild soybean</name>
    <dbReference type="NCBI Taxonomy" id="3848"/>
    <lineage>
        <taxon>Eukaryota</taxon>
        <taxon>Viridiplantae</taxon>
        <taxon>Streptophyta</taxon>
        <taxon>Embryophyta</taxon>
        <taxon>Tracheophyta</taxon>
        <taxon>Spermatophyta</taxon>
        <taxon>Magnoliopsida</taxon>
        <taxon>eudicotyledons</taxon>
        <taxon>Gunneridae</taxon>
        <taxon>Pentapetalae</taxon>
        <taxon>rosids</taxon>
        <taxon>fabids</taxon>
        <taxon>Fabales</taxon>
        <taxon>Fabaceae</taxon>
        <taxon>Papilionoideae</taxon>
        <taxon>50 kb inversion clade</taxon>
        <taxon>NPAAA clade</taxon>
        <taxon>indigoferoid/millettioid clade</taxon>
        <taxon>Phaseoleae</taxon>
        <taxon>Glycine</taxon>
        <taxon>Glycine subgen. Soja</taxon>
    </lineage>
</organism>
<dbReference type="Proteomes" id="UP000053555">
    <property type="component" value="Unassembled WGS sequence"/>
</dbReference>
<accession>A0A0B2SLG1</accession>
<feature type="compositionally biased region" description="Basic and acidic residues" evidence="1">
    <location>
        <begin position="8"/>
        <end position="20"/>
    </location>
</feature>
<dbReference type="InterPro" id="IPR046796">
    <property type="entry name" value="Transposase_32_dom"/>
</dbReference>
<feature type="region of interest" description="Disordered" evidence="1">
    <location>
        <begin position="1"/>
        <end position="20"/>
    </location>
</feature>
<protein>
    <recommendedName>
        <fullName evidence="2">Putative plant transposon protein domain-containing protein</fullName>
    </recommendedName>
</protein>
<feature type="domain" description="Putative plant transposon protein" evidence="2">
    <location>
        <begin position="75"/>
        <end position="217"/>
    </location>
</feature>
<name>A0A0B2SLG1_GLYSO</name>
<proteinExistence type="predicted"/>
<reference evidence="3" key="1">
    <citation type="submission" date="2014-07" db="EMBL/GenBank/DDBJ databases">
        <title>Identification of a novel salt tolerance gene in wild soybean by whole-genome sequencing.</title>
        <authorList>
            <person name="Lam H.-M."/>
            <person name="Qi X."/>
            <person name="Li M.-W."/>
            <person name="Liu X."/>
            <person name="Xie M."/>
            <person name="Ni M."/>
            <person name="Xu X."/>
        </authorList>
    </citation>
    <scope>NUCLEOTIDE SEQUENCE [LARGE SCALE GENOMIC DNA]</scope>
    <source>
        <tissue evidence="3">Root</tissue>
    </source>
</reference>
<dbReference type="AlphaFoldDB" id="A0A0B2SLG1"/>
<gene>
    <name evidence="3" type="ORF">glysoja_044751</name>
</gene>
<dbReference type="Pfam" id="PF20167">
    <property type="entry name" value="Transposase_32"/>
    <property type="match status" value="1"/>
</dbReference>
<dbReference type="EMBL" id="KN641665">
    <property type="protein sequence ID" value="KHN45815.1"/>
    <property type="molecule type" value="Genomic_DNA"/>
</dbReference>
<evidence type="ECO:0000256" key="1">
    <source>
        <dbReference type="SAM" id="MobiDB-lite"/>
    </source>
</evidence>
<evidence type="ECO:0000259" key="2">
    <source>
        <dbReference type="Pfam" id="PF20167"/>
    </source>
</evidence>
<sequence length="281" mass="32257">MASKKHKNSDSRPLDQNDNRRFQSEEAWKQYIDNILDRRILPERNVELYHSEFDEFKIELERRNLYKHLANLQERSIDMAVVKEFYANFYSPADQAPKCAKIRGHLIKIDADNLNEFLQTPVLLEEEESLPTYSRFCRLRPDPKEMEARLCIPGKGFILNIEGQPWKLLRKDLTTLAQTWSVFSYSNLAPTSRTSYLNTDRARPAIDLAYIIRNCWNANDQTVNFLEARKTKLRAANVPFSFAPIVGIPASSTSAPLPALADLSAQSSQTSNAKLQSLFEG</sequence>